<evidence type="ECO:0000313" key="1">
    <source>
        <dbReference type="EMBL" id="KAL3518783.1"/>
    </source>
</evidence>
<dbReference type="AlphaFoldDB" id="A0ABD2ZIC1"/>
<keyword evidence="2" id="KW-1185">Reference proteome</keyword>
<proteinExistence type="predicted"/>
<comment type="caution">
    <text evidence="1">The sequence shown here is derived from an EMBL/GenBank/DDBJ whole genome shotgun (WGS) entry which is preliminary data.</text>
</comment>
<name>A0ABD2ZIC1_9GENT</name>
<evidence type="ECO:0000313" key="2">
    <source>
        <dbReference type="Proteomes" id="UP001630127"/>
    </source>
</evidence>
<dbReference type="EMBL" id="JBJUIK010000009">
    <property type="protein sequence ID" value="KAL3518783.1"/>
    <property type="molecule type" value="Genomic_DNA"/>
</dbReference>
<accession>A0ABD2ZIC1</accession>
<reference evidence="1 2" key="1">
    <citation type="submission" date="2024-11" db="EMBL/GenBank/DDBJ databases">
        <title>A near-complete genome assembly of Cinchona calisaya.</title>
        <authorList>
            <person name="Lian D.C."/>
            <person name="Zhao X.W."/>
            <person name="Wei L."/>
        </authorList>
    </citation>
    <scope>NUCLEOTIDE SEQUENCE [LARGE SCALE GENOMIC DNA]</scope>
    <source>
        <tissue evidence="1">Nenye</tissue>
    </source>
</reference>
<protein>
    <submittedName>
        <fullName evidence="1">Uncharacterized protein</fullName>
    </submittedName>
</protein>
<gene>
    <name evidence="1" type="ORF">ACH5RR_021372</name>
</gene>
<dbReference type="Proteomes" id="UP001630127">
    <property type="component" value="Unassembled WGS sequence"/>
</dbReference>
<sequence>MKEEFTMEKFNLSGFDDYILNHVKVVESSEEELESNSEEKVRQRKGTTQKGVYSGKVRFVYFGALGVHRGKLHGSVISLRFSINMT</sequence>
<organism evidence="1 2">
    <name type="scientific">Cinchona calisaya</name>
    <dbReference type="NCBI Taxonomy" id="153742"/>
    <lineage>
        <taxon>Eukaryota</taxon>
        <taxon>Viridiplantae</taxon>
        <taxon>Streptophyta</taxon>
        <taxon>Embryophyta</taxon>
        <taxon>Tracheophyta</taxon>
        <taxon>Spermatophyta</taxon>
        <taxon>Magnoliopsida</taxon>
        <taxon>eudicotyledons</taxon>
        <taxon>Gunneridae</taxon>
        <taxon>Pentapetalae</taxon>
        <taxon>asterids</taxon>
        <taxon>lamiids</taxon>
        <taxon>Gentianales</taxon>
        <taxon>Rubiaceae</taxon>
        <taxon>Cinchonoideae</taxon>
        <taxon>Cinchoneae</taxon>
        <taxon>Cinchona</taxon>
    </lineage>
</organism>